<dbReference type="SUPFAM" id="SSF46785">
    <property type="entry name" value="Winged helix' DNA-binding domain"/>
    <property type="match status" value="1"/>
</dbReference>
<feature type="domain" description="RNA polymerase III subunit RPC82-related helix-turn-helix" evidence="9">
    <location>
        <begin position="7"/>
        <end position="64"/>
    </location>
</feature>
<comment type="subunit">
    <text evidence="3 8">Component of the RNA polymerase III (Pol III) complex consisting of 17 subunits.</text>
</comment>
<dbReference type="EMBL" id="JAHDYR010000053">
    <property type="protein sequence ID" value="KAG9391478.1"/>
    <property type="molecule type" value="Genomic_DNA"/>
</dbReference>
<comment type="subcellular location">
    <subcellularLocation>
        <location evidence="1 8">Nucleus</location>
    </subcellularLocation>
</comment>
<dbReference type="InterPro" id="IPR036388">
    <property type="entry name" value="WH-like_DNA-bd_sf"/>
</dbReference>
<evidence type="ECO:0000256" key="3">
    <source>
        <dbReference type="ARBA" id="ARBA00011206"/>
    </source>
</evidence>
<dbReference type="Gene3D" id="1.10.10.10">
    <property type="entry name" value="Winged helix-like DNA-binding domain superfamily/Winged helix DNA-binding domain"/>
    <property type="match status" value="2"/>
</dbReference>
<dbReference type="InterPro" id="IPR013197">
    <property type="entry name" value="RNA_pol_III_RPC82-rel_HTH"/>
</dbReference>
<dbReference type="PANTHER" id="PTHR12949:SF0">
    <property type="entry name" value="DNA-DIRECTED RNA POLYMERASE III SUBUNIT RPC3"/>
    <property type="match status" value="1"/>
</dbReference>
<evidence type="ECO:0000313" key="12">
    <source>
        <dbReference type="Proteomes" id="UP000717585"/>
    </source>
</evidence>
<evidence type="ECO:0000256" key="5">
    <source>
        <dbReference type="ARBA" id="ARBA00022478"/>
    </source>
</evidence>
<evidence type="ECO:0000259" key="9">
    <source>
        <dbReference type="Pfam" id="PF08221"/>
    </source>
</evidence>
<evidence type="ECO:0000256" key="6">
    <source>
        <dbReference type="ARBA" id="ARBA00023163"/>
    </source>
</evidence>
<reference evidence="11" key="1">
    <citation type="submission" date="2021-05" db="EMBL/GenBank/DDBJ databases">
        <title>A free-living protist that lacks canonical eukaryotic 1 DNA replication and segregation systems.</title>
        <authorList>
            <person name="Salas-Leiva D.E."/>
            <person name="Tromer E.C."/>
            <person name="Curtis B.A."/>
            <person name="Jerlstrom-Hultqvist J."/>
            <person name="Kolisko M."/>
            <person name="Yi Z."/>
            <person name="Salas-Leiva J.S."/>
            <person name="Gallot-Lavallee L."/>
            <person name="Kops G.J.P.L."/>
            <person name="Archibald J.M."/>
            <person name="Simpson A.G.B."/>
            <person name="Roger A.J."/>
        </authorList>
    </citation>
    <scope>NUCLEOTIDE SEQUENCE</scope>
    <source>
        <strain evidence="11">BICM</strain>
    </source>
</reference>
<dbReference type="Proteomes" id="UP000717585">
    <property type="component" value="Unassembled WGS sequence"/>
</dbReference>
<dbReference type="AlphaFoldDB" id="A0A8J6E007"/>
<dbReference type="Pfam" id="PF22536">
    <property type="entry name" value="WHD_POLR3C"/>
    <property type="match status" value="1"/>
</dbReference>
<evidence type="ECO:0000256" key="2">
    <source>
        <dbReference type="ARBA" id="ARBA00006835"/>
    </source>
</evidence>
<keyword evidence="5 8" id="KW-0240">DNA-directed RNA polymerase</keyword>
<dbReference type="InterPro" id="IPR055207">
    <property type="entry name" value="POLR3C_WHD"/>
</dbReference>
<feature type="domain" description="DNA-directed RNA polymerase III subunit RPC3 winged-helix" evidence="10">
    <location>
        <begin position="366"/>
        <end position="440"/>
    </location>
</feature>
<comment type="caution">
    <text evidence="11">The sequence shown here is derived from an EMBL/GenBank/DDBJ whole genome shotgun (WGS) entry which is preliminary data.</text>
</comment>
<sequence>MLYTTRLLERIVSDRLGKSAADIIVSLLNNPGSNTEDLSRNTGLAYNVIRQLMLRLMQHGMIVFDDPRYIVVTPNIYFHLFVPNVMNRLNSDRDDAINELERMRWSELNRISSRVFQMILDKGRMTVADVLEELRKLEGTVPDLESLSMDLERLTQQAFANLSTKGFIVRAETVDKGLFRIYKSKKETLGRKSTAPTKRVAVNLAEMDETEEGETSTTRIDPTVLFTVATDSLMRCMKLDIITSMVADLFFAGPQYRDLSPSLVRAILEAPGQSLTLDGLCDSLFGKTVMELQSTVDTTGSRKSEAEKTKDMSDLQKLRQMIKFMINWADFSVIQTEHGSALHEGTQLTINMADLWEHARGRAFDQFIRLGYGREAVRVWRFVREKKQTELKQMADACLLPAKEVSARAHALMNDGLMKMQSVPRTTDHAPGRSLYIYSIDEELALECLLERAAESMLHLLVRVESEMARLRELTVEGSADIAAAKKSVAAIHRASTRVSLALFMLDVTEPKV</sequence>
<evidence type="ECO:0000256" key="4">
    <source>
        <dbReference type="ARBA" id="ARBA00016689"/>
    </source>
</evidence>
<evidence type="ECO:0000259" key="10">
    <source>
        <dbReference type="Pfam" id="PF22536"/>
    </source>
</evidence>
<dbReference type="InterPro" id="IPR036390">
    <property type="entry name" value="WH_DNA-bd_sf"/>
</dbReference>
<keyword evidence="6 8" id="KW-0804">Transcription</keyword>
<dbReference type="GO" id="GO:0003697">
    <property type="term" value="F:single-stranded DNA binding"/>
    <property type="evidence" value="ECO:0007669"/>
    <property type="project" value="UniProtKB-UniRule"/>
</dbReference>
<dbReference type="GO" id="GO:0005666">
    <property type="term" value="C:RNA polymerase III complex"/>
    <property type="evidence" value="ECO:0007669"/>
    <property type="project" value="UniProtKB-UniRule"/>
</dbReference>
<dbReference type="OrthoDB" id="272392at2759"/>
<comment type="similarity">
    <text evidence="2">Belongs to the RNA polymerase beta chain family.</text>
</comment>
<dbReference type="Pfam" id="PF08221">
    <property type="entry name" value="HTH_9"/>
    <property type="match status" value="1"/>
</dbReference>
<dbReference type="PANTHER" id="PTHR12949">
    <property type="entry name" value="RNA POLYMERASE III DNA DIRECTED -RELATED"/>
    <property type="match status" value="1"/>
</dbReference>
<evidence type="ECO:0000256" key="8">
    <source>
        <dbReference type="RuleBase" id="RU367076"/>
    </source>
</evidence>
<comment type="similarity">
    <text evidence="8">Belongs to the eukaryotic RPC3/POLR3C RNA polymerase subunit family.</text>
</comment>
<dbReference type="InterPro" id="IPR039748">
    <property type="entry name" value="RPC3"/>
</dbReference>
<keyword evidence="7 8" id="KW-0539">Nucleus</keyword>
<evidence type="ECO:0000256" key="7">
    <source>
        <dbReference type="ARBA" id="ARBA00023242"/>
    </source>
</evidence>
<protein>
    <recommendedName>
        <fullName evidence="4 8">DNA-directed RNA polymerase III subunit RPC3</fullName>
        <shortName evidence="8">RNA polymerase III subunit C3</shortName>
    </recommendedName>
</protein>
<accession>A0A8J6E007</accession>
<evidence type="ECO:0000256" key="1">
    <source>
        <dbReference type="ARBA" id="ARBA00004123"/>
    </source>
</evidence>
<gene>
    <name evidence="11" type="ORF">J8273_6238</name>
</gene>
<organism evidence="11 12">
    <name type="scientific">Carpediemonas membranifera</name>
    <dbReference type="NCBI Taxonomy" id="201153"/>
    <lineage>
        <taxon>Eukaryota</taxon>
        <taxon>Metamonada</taxon>
        <taxon>Carpediemonas-like organisms</taxon>
        <taxon>Carpediemonas</taxon>
    </lineage>
</organism>
<evidence type="ECO:0000313" key="11">
    <source>
        <dbReference type="EMBL" id="KAG9391478.1"/>
    </source>
</evidence>
<keyword evidence="12" id="KW-1185">Reference proteome</keyword>
<proteinExistence type="inferred from homology"/>
<name>A0A8J6E007_9EUKA</name>
<comment type="function">
    <text evidence="8">DNA-dependent RNA polymerase catalyzes the transcription of DNA into RNA using the four ribonucleoside triphosphates as substrates. Specific core component of RNA polymerase III which synthesizes small RNAs, such as 5S rRNA and tRNAs.</text>
</comment>